<keyword evidence="3" id="KW-1185">Reference proteome</keyword>
<evidence type="ECO:0000313" key="2">
    <source>
        <dbReference type="EMBL" id="CAL5228666.1"/>
    </source>
</evidence>
<evidence type="ECO:0000313" key="3">
    <source>
        <dbReference type="Proteomes" id="UP001497392"/>
    </source>
</evidence>
<organism evidence="2 3">
    <name type="scientific">Coccomyxa viridis</name>
    <dbReference type="NCBI Taxonomy" id="1274662"/>
    <lineage>
        <taxon>Eukaryota</taxon>
        <taxon>Viridiplantae</taxon>
        <taxon>Chlorophyta</taxon>
        <taxon>core chlorophytes</taxon>
        <taxon>Trebouxiophyceae</taxon>
        <taxon>Trebouxiophyceae incertae sedis</taxon>
        <taxon>Coccomyxaceae</taxon>
        <taxon>Coccomyxa</taxon>
    </lineage>
</organism>
<gene>
    <name evidence="2" type="primary">g11839</name>
    <name evidence="2" type="ORF">VP750_LOCUS10572</name>
</gene>
<dbReference type="Proteomes" id="UP001497392">
    <property type="component" value="Unassembled WGS sequence"/>
</dbReference>
<comment type="caution">
    <text evidence="2">The sequence shown here is derived from an EMBL/GenBank/DDBJ whole genome shotgun (WGS) entry which is preliminary data.</text>
</comment>
<reference evidence="2 3" key="1">
    <citation type="submission" date="2024-06" db="EMBL/GenBank/DDBJ databases">
        <authorList>
            <person name="Kraege A."/>
            <person name="Thomma B."/>
        </authorList>
    </citation>
    <scope>NUCLEOTIDE SEQUENCE [LARGE SCALE GENOMIC DNA]</scope>
</reference>
<evidence type="ECO:0000256" key="1">
    <source>
        <dbReference type="SAM" id="Coils"/>
    </source>
</evidence>
<protein>
    <submittedName>
        <fullName evidence="2">G11839 protein</fullName>
    </submittedName>
</protein>
<proteinExistence type="predicted"/>
<feature type="coiled-coil region" evidence="1">
    <location>
        <begin position="116"/>
        <end position="143"/>
    </location>
</feature>
<dbReference type="EMBL" id="CAXHTA020000019">
    <property type="protein sequence ID" value="CAL5228666.1"/>
    <property type="molecule type" value="Genomic_DNA"/>
</dbReference>
<keyword evidence="1" id="KW-0175">Coiled coil</keyword>
<name>A0ABP1G8V3_9CHLO</name>
<accession>A0ABP1G8V3</accession>
<sequence>MQASCSSCSQPAHYAQRLVSARHIIRHKISAVPHYQVSCSRASLLVVRAQAEGIEEDEGEVDATRLAPSFGGNSKFASVLAEALQRSGGADVLTSGPERFEEPRITAQEEVTLAALRDSRRNLMGLEEMRKQLEGAIEREQKQFDRLHFSHKKAQSDAAYARTMEKLLAQERVKNAELRGIHGQ</sequence>